<proteinExistence type="predicted"/>
<organism evidence="5 6">
    <name type="scientific">Litoribacter ruber</name>
    <dbReference type="NCBI Taxonomy" id="702568"/>
    <lineage>
        <taxon>Bacteria</taxon>
        <taxon>Pseudomonadati</taxon>
        <taxon>Bacteroidota</taxon>
        <taxon>Cytophagia</taxon>
        <taxon>Cytophagales</taxon>
        <taxon>Cyclobacteriaceae</taxon>
        <taxon>Litoribacter</taxon>
    </lineage>
</organism>
<sequence length="260" mass="30249">MIRIITLLFFALSAALPAHSQGRLAIGFDVANRKELRNYIDPQGYLHNRYTPLFALGGVLNYRISDRWEIESGIYETSFHETISYYYKEPGYRPLNATGWQVNGLRTLQIPLRAVYDLNLGFKRLSFNVVGGVSLYNLTSNINRWGETGLSPIPVYPRPPVNLDLYYQSYPLRKRSLAFEGGVELRYQLSNRLDFIYRYTRLVGTREMNKMEGYYSIDNPPTQYEFEVTSMGSAVHNTFSLRYNFGKNSKNIPKYEKFEY</sequence>
<keyword evidence="4" id="KW-0732">Signal</keyword>
<dbReference type="EMBL" id="JAHCMY010000007">
    <property type="protein sequence ID" value="MBS9524984.1"/>
    <property type="molecule type" value="Genomic_DNA"/>
</dbReference>
<dbReference type="RefSeq" id="WP_213945840.1">
    <property type="nucleotide sequence ID" value="NZ_JAHCMY010000007.1"/>
</dbReference>
<keyword evidence="6" id="KW-1185">Reference proteome</keyword>
<evidence type="ECO:0000313" key="5">
    <source>
        <dbReference type="EMBL" id="MBS9524984.1"/>
    </source>
</evidence>
<dbReference type="Gene3D" id="2.40.170.20">
    <property type="entry name" value="TonB-dependent receptor, beta-barrel domain"/>
    <property type="match status" value="1"/>
</dbReference>
<evidence type="ECO:0000256" key="1">
    <source>
        <dbReference type="ARBA" id="ARBA00004442"/>
    </source>
</evidence>
<accession>A0AAP2CJS7</accession>
<dbReference type="AlphaFoldDB" id="A0AAP2CJS7"/>
<reference evidence="5 6" key="1">
    <citation type="submission" date="2021-05" db="EMBL/GenBank/DDBJ databases">
        <authorList>
            <person name="Zhang Z.D."/>
            <person name="Osman G."/>
        </authorList>
    </citation>
    <scope>NUCLEOTIDE SEQUENCE [LARGE SCALE GENOMIC DNA]</scope>
    <source>
        <strain evidence="5 6">KCTC 32217</strain>
    </source>
</reference>
<gene>
    <name evidence="5" type="ORF">KI659_13270</name>
</gene>
<protein>
    <submittedName>
        <fullName evidence="5">Outer membrane beta-barrel protein</fullName>
    </submittedName>
</protein>
<name>A0AAP2CJS7_9BACT</name>
<dbReference type="InterPro" id="IPR036942">
    <property type="entry name" value="Beta-barrel_TonB_sf"/>
</dbReference>
<dbReference type="Proteomes" id="UP001319104">
    <property type="component" value="Unassembled WGS sequence"/>
</dbReference>
<evidence type="ECO:0000256" key="2">
    <source>
        <dbReference type="ARBA" id="ARBA00023136"/>
    </source>
</evidence>
<feature type="chain" id="PRO_5042930586" evidence="4">
    <location>
        <begin position="21"/>
        <end position="260"/>
    </location>
</feature>
<keyword evidence="3" id="KW-0998">Cell outer membrane</keyword>
<comment type="subcellular location">
    <subcellularLocation>
        <location evidence="1">Cell outer membrane</location>
    </subcellularLocation>
</comment>
<evidence type="ECO:0000256" key="3">
    <source>
        <dbReference type="ARBA" id="ARBA00023237"/>
    </source>
</evidence>
<evidence type="ECO:0000313" key="6">
    <source>
        <dbReference type="Proteomes" id="UP001319104"/>
    </source>
</evidence>
<dbReference type="GO" id="GO:0009279">
    <property type="term" value="C:cell outer membrane"/>
    <property type="evidence" value="ECO:0007669"/>
    <property type="project" value="UniProtKB-SubCell"/>
</dbReference>
<evidence type="ECO:0000256" key="4">
    <source>
        <dbReference type="SAM" id="SignalP"/>
    </source>
</evidence>
<feature type="signal peptide" evidence="4">
    <location>
        <begin position="1"/>
        <end position="20"/>
    </location>
</feature>
<comment type="caution">
    <text evidence="5">The sequence shown here is derived from an EMBL/GenBank/DDBJ whole genome shotgun (WGS) entry which is preliminary data.</text>
</comment>
<keyword evidence="2" id="KW-0472">Membrane</keyword>